<evidence type="ECO:0000313" key="3">
    <source>
        <dbReference type="Proteomes" id="UP001183410"/>
    </source>
</evidence>
<evidence type="ECO:0000313" key="2">
    <source>
        <dbReference type="EMBL" id="MDT0268749.1"/>
    </source>
</evidence>
<comment type="caution">
    <text evidence="2">The sequence shown here is derived from an EMBL/GenBank/DDBJ whole genome shotgun (WGS) entry which is preliminary data.</text>
</comment>
<name>A0ABU2JVG6_9ACTN</name>
<feature type="region of interest" description="Disordered" evidence="1">
    <location>
        <begin position="1"/>
        <end position="20"/>
    </location>
</feature>
<accession>A0ABU2JVG6</accession>
<keyword evidence="3" id="KW-1185">Reference proteome</keyword>
<dbReference type="Proteomes" id="UP001183410">
    <property type="component" value="Unassembled WGS sequence"/>
</dbReference>
<feature type="compositionally biased region" description="Basic and acidic residues" evidence="1">
    <location>
        <begin position="1"/>
        <end position="18"/>
    </location>
</feature>
<evidence type="ECO:0000256" key="1">
    <source>
        <dbReference type="SAM" id="MobiDB-lite"/>
    </source>
</evidence>
<gene>
    <name evidence="2" type="ORF">RM844_20900</name>
</gene>
<proteinExistence type="predicted"/>
<organism evidence="2 3">
    <name type="scientific">Streptomyces chisholmiae</name>
    <dbReference type="NCBI Taxonomy" id="3075540"/>
    <lineage>
        <taxon>Bacteria</taxon>
        <taxon>Bacillati</taxon>
        <taxon>Actinomycetota</taxon>
        <taxon>Actinomycetes</taxon>
        <taxon>Kitasatosporales</taxon>
        <taxon>Streptomycetaceae</taxon>
        <taxon>Streptomyces</taxon>
    </lineage>
</organism>
<dbReference type="RefSeq" id="WP_311668831.1">
    <property type="nucleotide sequence ID" value="NZ_JAVREO010000012.1"/>
</dbReference>
<dbReference type="EMBL" id="JAVREO010000012">
    <property type="protein sequence ID" value="MDT0268749.1"/>
    <property type="molecule type" value="Genomic_DNA"/>
</dbReference>
<protein>
    <submittedName>
        <fullName evidence="2">Uncharacterized protein</fullName>
    </submittedName>
</protein>
<sequence length="270" mass="30240">MSEPRGRGRPRKDPEKLARWTPPEGWSRLVAWVSPEEKKALKHVAVDAEVSVAELVRSLASGLAAGVIDADELLGHVRRGVQVMEKIPTLFERDDRFGVVDRPRAECAWVLAGEGAPTEKLDGTNVRLTVRAGQLVRTEKRRNPSKAQKQRGIVDGWYTDTDERAAEDKWILAAVRNTDVSGWPDGEHPCEALGPRIQGNPLALDDHLCVPFNLDVPVYRDVPRDYDGLREYLAALESRYAPGHLAEGIVFHHPDGRRAKIKRKDFRRSA</sequence>
<reference evidence="3" key="1">
    <citation type="submission" date="2023-07" db="EMBL/GenBank/DDBJ databases">
        <title>30 novel species of actinomycetes from the DSMZ collection.</title>
        <authorList>
            <person name="Nouioui I."/>
        </authorList>
    </citation>
    <scope>NUCLEOTIDE SEQUENCE [LARGE SCALE GENOMIC DNA]</scope>
    <source>
        <strain evidence="3">DSM 44915</strain>
    </source>
</reference>